<dbReference type="Proteomes" id="UP000789570">
    <property type="component" value="Unassembled WGS sequence"/>
</dbReference>
<reference evidence="4" key="1">
    <citation type="submission" date="2021-06" db="EMBL/GenBank/DDBJ databases">
        <authorList>
            <person name="Kallberg Y."/>
            <person name="Tangrot J."/>
            <person name="Rosling A."/>
        </authorList>
    </citation>
    <scope>NUCLEOTIDE SEQUENCE</scope>
    <source>
        <strain evidence="4">UK204</strain>
    </source>
</reference>
<keyword evidence="5" id="KW-1185">Reference proteome</keyword>
<evidence type="ECO:0000256" key="2">
    <source>
        <dbReference type="ARBA" id="ARBA00022803"/>
    </source>
</evidence>
<name>A0A9N9GPY8_9GLOM</name>
<dbReference type="Gene3D" id="1.25.40.10">
    <property type="entry name" value="Tetratricopeptide repeat domain"/>
    <property type="match status" value="1"/>
</dbReference>
<evidence type="ECO:0000313" key="4">
    <source>
        <dbReference type="EMBL" id="CAG8617427.1"/>
    </source>
</evidence>
<dbReference type="InterPro" id="IPR019734">
    <property type="entry name" value="TPR_rpt"/>
</dbReference>
<dbReference type="OrthoDB" id="329563at2759"/>
<dbReference type="AlphaFoldDB" id="A0A9N9GPY8"/>
<dbReference type="SUPFAM" id="SSF48452">
    <property type="entry name" value="TPR-like"/>
    <property type="match status" value="1"/>
</dbReference>
<dbReference type="SMART" id="SM00028">
    <property type="entry name" value="TPR"/>
    <property type="match status" value="2"/>
</dbReference>
<dbReference type="PANTHER" id="PTHR44943:SF8">
    <property type="entry name" value="TPR REPEAT-CONTAINING PROTEIN MJ0263"/>
    <property type="match status" value="1"/>
</dbReference>
<evidence type="ECO:0000256" key="1">
    <source>
        <dbReference type="ARBA" id="ARBA00022737"/>
    </source>
</evidence>
<comment type="caution">
    <text evidence="4">The sequence shown here is derived from an EMBL/GenBank/DDBJ whole genome shotgun (WGS) entry which is preliminary data.</text>
</comment>
<sequence>MLGKILDINPDDSLILSYHGEILNYLGRYDDSISQFAKAYNIDPENTHILIKKVITHYGLQEYDEALLDLNKLMQLDPSYRNNEKTKIEVEKCVLLFDYDDNLTTFLSKYFGKRIYYLSNLVNLNREFHRFQEMDSNSLSGQVLSFEDEVIPIVLPKFGVFTLENYYYCLKLKIK</sequence>
<feature type="repeat" description="TPR" evidence="3">
    <location>
        <begin position="13"/>
        <end position="46"/>
    </location>
</feature>
<dbReference type="PROSITE" id="PS50005">
    <property type="entry name" value="TPR"/>
    <property type="match status" value="1"/>
</dbReference>
<accession>A0A9N9GPY8</accession>
<evidence type="ECO:0000256" key="3">
    <source>
        <dbReference type="PROSITE-ProRule" id="PRU00339"/>
    </source>
</evidence>
<keyword evidence="2 3" id="KW-0802">TPR repeat</keyword>
<protein>
    <submittedName>
        <fullName evidence="4">10378_t:CDS:1</fullName>
    </submittedName>
</protein>
<dbReference type="InterPro" id="IPR051685">
    <property type="entry name" value="Ycf3/AcsC/BcsC/TPR_MFPF"/>
</dbReference>
<dbReference type="InterPro" id="IPR011990">
    <property type="entry name" value="TPR-like_helical_dom_sf"/>
</dbReference>
<proteinExistence type="predicted"/>
<evidence type="ECO:0000313" key="5">
    <source>
        <dbReference type="Proteomes" id="UP000789570"/>
    </source>
</evidence>
<organism evidence="4 5">
    <name type="scientific">Funneliformis caledonium</name>
    <dbReference type="NCBI Taxonomy" id="1117310"/>
    <lineage>
        <taxon>Eukaryota</taxon>
        <taxon>Fungi</taxon>
        <taxon>Fungi incertae sedis</taxon>
        <taxon>Mucoromycota</taxon>
        <taxon>Glomeromycotina</taxon>
        <taxon>Glomeromycetes</taxon>
        <taxon>Glomerales</taxon>
        <taxon>Glomeraceae</taxon>
        <taxon>Funneliformis</taxon>
    </lineage>
</organism>
<dbReference type="EMBL" id="CAJVPQ010003078">
    <property type="protein sequence ID" value="CAG8617427.1"/>
    <property type="molecule type" value="Genomic_DNA"/>
</dbReference>
<gene>
    <name evidence="4" type="ORF">FCALED_LOCUS9380</name>
</gene>
<dbReference type="PANTHER" id="PTHR44943">
    <property type="entry name" value="CELLULOSE SYNTHASE OPERON PROTEIN C"/>
    <property type="match status" value="1"/>
</dbReference>
<keyword evidence="1" id="KW-0677">Repeat</keyword>